<evidence type="ECO:0000313" key="2">
    <source>
        <dbReference type="Proteomes" id="UP000003824"/>
    </source>
</evidence>
<sequence>MPVHRGVTVPPHDVTRNGHVVQNPFEVRASWFRVIQAPVVEPGRTIIRTVTVAHSRLNTPVNMAR</sequence>
<dbReference type="AlphaFoldDB" id="D5ZYG8"/>
<gene>
    <name evidence="1" type="ORF">SSFG_00498</name>
</gene>
<proteinExistence type="predicted"/>
<protein>
    <submittedName>
        <fullName evidence="1">Predicted protein</fullName>
    </submittedName>
</protein>
<evidence type="ECO:0000313" key="1">
    <source>
        <dbReference type="EMBL" id="EFE65244.2"/>
    </source>
</evidence>
<dbReference type="EMBL" id="DS999641">
    <property type="protein sequence ID" value="EFE65244.2"/>
    <property type="molecule type" value="Genomic_DNA"/>
</dbReference>
<reference evidence="2" key="1">
    <citation type="submission" date="2008-12" db="EMBL/GenBank/DDBJ databases">
        <title>Annotation of Streptomyces ghanaensis ATCC 14672.</title>
        <authorList>
            <consortium name="The Broad Institute Genome Sequencing Platform"/>
            <consortium name="Broad Institute Microbial Sequencing Center"/>
            <person name="Fischbach M."/>
            <person name="Ward D."/>
            <person name="Young S."/>
            <person name="Kodira C.D."/>
            <person name="Zeng Q."/>
            <person name="Koehrsen M."/>
            <person name="Godfrey P."/>
            <person name="Alvarado L."/>
            <person name="Berlin A.M."/>
            <person name="Borenstein D."/>
            <person name="Chen Z."/>
            <person name="Engels R."/>
            <person name="Freedman E."/>
            <person name="Gellesch M."/>
            <person name="Goldberg J."/>
            <person name="Griggs A."/>
            <person name="Gujja S."/>
            <person name="Heiman D.I."/>
            <person name="Hepburn T.A."/>
            <person name="Howarth C."/>
            <person name="Jen D."/>
            <person name="Larson L."/>
            <person name="Lewis B."/>
            <person name="Mehta T."/>
            <person name="Park D."/>
            <person name="Pearson M."/>
            <person name="Roberts A."/>
            <person name="Saif S."/>
            <person name="Shea T.D."/>
            <person name="Shenoy N."/>
            <person name="Sisk P."/>
            <person name="Stolte C."/>
            <person name="Sykes S.N."/>
            <person name="Walk T."/>
            <person name="White J."/>
            <person name="Yandava C."/>
            <person name="Straight P."/>
            <person name="Clardy J."/>
            <person name="Hung D."/>
            <person name="Kolter R."/>
            <person name="Mekalanos J."/>
            <person name="Walker S."/>
            <person name="Walsh C.T."/>
            <person name="Wieland B.L.C."/>
            <person name="Ilzarbe M."/>
            <person name="Galagan J."/>
            <person name="Nusbaum C."/>
            <person name="Birren B."/>
        </authorList>
    </citation>
    <scope>NUCLEOTIDE SEQUENCE [LARGE SCALE GENOMIC DNA]</scope>
    <source>
        <strain evidence="2">ATCC 14672 / DSM 40746 / JCM 4963 / KCTC 9882 / NRRL B-12104 / FH 1290</strain>
    </source>
</reference>
<name>D5ZYG8_STRV1</name>
<dbReference type="Proteomes" id="UP000003824">
    <property type="component" value="Unassembled WGS sequence"/>
</dbReference>
<organism evidence="1 2">
    <name type="scientific">Streptomyces viridosporus (strain ATCC 14672 / DSM 40746 / JCM 4963 / KCTC 9882 / NRRL B-12104 / FH 1290)</name>
    <name type="common">Streptomyces ghanaensis</name>
    <dbReference type="NCBI Taxonomy" id="566461"/>
    <lineage>
        <taxon>Bacteria</taxon>
        <taxon>Bacillati</taxon>
        <taxon>Actinomycetota</taxon>
        <taxon>Actinomycetes</taxon>
        <taxon>Kitasatosporales</taxon>
        <taxon>Streptomycetaceae</taxon>
        <taxon>Streptomyces</taxon>
    </lineage>
</organism>
<accession>D5ZYG8</accession>